<proteinExistence type="predicted"/>
<accession>A0A0S2IRV0</accession>
<dbReference type="AlphaFoldDB" id="A0A0S2IRV0"/>
<dbReference type="AntiFam" id="ANF00053">
    <property type="entry name" value="Translation of DNA repeat"/>
</dbReference>
<dbReference type="EMBL" id="CP012029">
    <property type="protein sequence ID" value="ALO26391.1"/>
    <property type="molecule type" value="Genomic_DNA"/>
</dbReference>
<reference evidence="1 2" key="1">
    <citation type="journal article" date="2015" name="PLoS Negl. Trop. Dis.">
        <title>Distribution of Plasmids in Distinct Leptospira Pathogenic Species.</title>
        <authorList>
            <person name="Wang Y."/>
            <person name="Zhuang X."/>
            <person name="Zhong Y."/>
            <person name="Zhang C."/>
            <person name="Zhang Y."/>
            <person name="Zeng L."/>
            <person name="Zhu Y."/>
            <person name="He P."/>
            <person name="Dong K."/>
            <person name="Pal U."/>
            <person name="Guo X."/>
            <person name="Qin J."/>
        </authorList>
    </citation>
    <scope>NUCLEOTIDE SEQUENCE [LARGE SCALE GENOMIC DNA]</scope>
    <source>
        <strain evidence="1 2">56604</strain>
    </source>
</reference>
<organism evidence="1">
    <name type="scientific">Leptospira borgpetersenii serovar Ballum</name>
    <dbReference type="NCBI Taxonomy" id="280505"/>
    <lineage>
        <taxon>Bacteria</taxon>
        <taxon>Pseudomonadati</taxon>
        <taxon>Spirochaetota</taxon>
        <taxon>Spirochaetia</taxon>
        <taxon>Leptospirales</taxon>
        <taxon>Leptospiraceae</taxon>
        <taxon>Leptospira</taxon>
    </lineage>
</organism>
<dbReference type="Proteomes" id="UP000058857">
    <property type="component" value="Chromosome 1"/>
</dbReference>
<sequence length="38" mass="4514">MRIAPFHFSILELLKNSIVQINKTTLTDRFHETDEELI</sequence>
<gene>
    <name evidence="1" type="ORF">LBBP_02129</name>
</gene>
<dbReference type="PATRIC" id="fig|280505.15.peg.2085"/>
<protein>
    <submittedName>
        <fullName evidence="1">Uncharacterized protein</fullName>
    </submittedName>
</protein>
<evidence type="ECO:0000313" key="1">
    <source>
        <dbReference type="EMBL" id="ALO26391.1"/>
    </source>
</evidence>
<evidence type="ECO:0000313" key="2">
    <source>
        <dbReference type="Proteomes" id="UP000058857"/>
    </source>
</evidence>
<name>A0A0S2IRV0_LEPBO</name>